<keyword evidence="1" id="KW-0472">Membrane</keyword>
<evidence type="ECO:0000256" key="1">
    <source>
        <dbReference type="SAM" id="Phobius"/>
    </source>
</evidence>
<keyword evidence="1" id="KW-1133">Transmembrane helix</keyword>
<feature type="transmembrane region" description="Helical" evidence="1">
    <location>
        <begin position="12"/>
        <end position="36"/>
    </location>
</feature>
<dbReference type="Proteomes" id="UP001259347">
    <property type="component" value="Unassembled WGS sequence"/>
</dbReference>
<comment type="caution">
    <text evidence="2">The sequence shown here is derived from an EMBL/GenBank/DDBJ whole genome shotgun (WGS) entry which is preliminary data.</text>
</comment>
<evidence type="ECO:0000313" key="2">
    <source>
        <dbReference type="EMBL" id="MDR6866417.1"/>
    </source>
</evidence>
<feature type="transmembrane region" description="Helical" evidence="1">
    <location>
        <begin position="244"/>
        <end position="262"/>
    </location>
</feature>
<feature type="transmembrane region" description="Helical" evidence="1">
    <location>
        <begin position="274"/>
        <end position="296"/>
    </location>
</feature>
<proteinExistence type="predicted"/>
<dbReference type="InterPro" id="IPR027948">
    <property type="entry name" value="DUF4436"/>
</dbReference>
<accession>A0ABU1S9Y0</accession>
<feature type="transmembrane region" description="Helical" evidence="1">
    <location>
        <begin position="209"/>
        <end position="232"/>
    </location>
</feature>
<sequence length="309" mass="33465">MSGRSGQRVVRRFPLFIVICAVVFVALYAVVVFLYAQGGKTDEGTAIDNRTPGLHVILTPREIDAAGDRIRFDMRFGEGSDSSSLVTSDGFTVMRDFQLLLSASTAGDGAIIDFEKGRQVAPTSVWLRTSGTIESWPFDRHPSETTVIVSASSAGGTESEAIPADITLGPHHVPGWGVTIHSEVEGVVDGTTMTINKYVIETHRATATIVFGIVLLALMVIMPVLGLTVAIMALRGKRRVEIGFFTWNAGMLFATPTLRNFLPGQPPVGSWVDYLVVLWVIAGLILSLLISVVAWYRWGKPQPGLPVVR</sequence>
<organism evidence="2 3">
    <name type="scientific">Microbacterium resistens</name>
    <dbReference type="NCBI Taxonomy" id="156977"/>
    <lineage>
        <taxon>Bacteria</taxon>
        <taxon>Bacillati</taxon>
        <taxon>Actinomycetota</taxon>
        <taxon>Actinomycetes</taxon>
        <taxon>Micrococcales</taxon>
        <taxon>Microbacteriaceae</taxon>
        <taxon>Microbacterium</taxon>
    </lineage>
</organism>
<dbReference type="Pfam" id="PF14494">
    <property type="entry name" value="DUF4436"/>
    <property type="match status" value="1"/>
</dbReference>
<keyword evidence="1" id="KW-0812">Transmembrane</keyword>
<gene>
    <name evidence="2" type="ORF">J2Y69_001009</name>
</gene>
<name>A0ABU1S9Y0_9MICO</name>
<dbReference type="EMBL" id="JAVDUM010000003">
    <property type="protein sequence ID" value="MDR6866417.1"/>
    <property type="molecule type" value="Genomic_DNA"/>
</dbReference>
<evidence type="ECO:0000313" key="3">
    <source>
        <dbReference type="Proteomes" id="UP001259347"/>
    </source>
</evidence>
<reference evidence="2 3" key="1">
    <citation type="submission" date="2023-07" db="EMBL/GenBank/DDBJ databases">
        <title>Sorghum-associated microbial communities from plants grown in Nebraska, USA.</title>
        <authorList>
            <person name="Schachtman D."/>
        </authorList>
    </citation>
    <scope>NUCLEOTIDE SEQUENCE [LARGE SCALE GENOMIC DNA]</scope>
    <source>
        <strain evidence="2 3">2980</strain>
    </source>
</reference>
<keyword evidence="3" id="KW-1185">Reference proteome</keyword>
<dbReference type="RefSeq" id="WP_310018193.1">
    <property type="nucleotide sequence ID" value="NZ_JAVDUM010000003.1"/>
</dbReference>
<protein>
    <submittedName>
        <fullName evidence="2">Cbb3-type cytochrome oxidase subunit 3</fullName>
    </submittedName>
</protein>